<organism evidence="1 2">
    <name type="scientific">Hyalomma asiaticum</name>
    <name type="common">Tick</name>
    <dbReference type="NCBI Taxonomy" id="266040"/>
    <lineage>
        <taxon>Eukaryota</taxon>
        <taxon>Metazoa</taxon>
        <taxon>Ecdysozoa</taxon>
        <taxon>Arthropoda</taxon>
        <taxon>Chelicerata</taxon>
        <taxon>Arachnida</taxon>
        <taxon>Acari</taxon>
        <taxon>Parasitiformes</taxon>
        <taxon>Ixodida</taxon>
        <taxon>Ixodoidea</taxon>
        <taxon>Ixodidae</taxon>
        <taxon>Hyalomminae</taxon>
        <taxon>Hyalomma</taxon>
    </lineage>
</organism>
<gene>
    <name evidence="1" type="ORF">HPB50_024630</name>
</gene>
<proteinExistence type="predicted"/>
<evidence type="ECO:0000313" key="1">
    <source>
        <dbReference type="EMBL" id="KAH6931473.1"/>
    </source>
</evidence>
<name>A0ACB7SCQ8_HYAAI</name>
<evidence type="ECO:0000313" key="2">
    <source>
        <dbReference type="Proteomes" id="UP000821845"/>
    </source>
</evidence>
<accession>A0ACB7SCQ8</accession>
<dbReference type="EMBL" id="CM023485">
    <property type="protein sequence ID" value="KAH6931473.1"/>
    <property type="molecule type" value="Genomic_DNA"/>
</dbReference>
<reference evidence="1" key="1">
    <citation type="submission" date="2020-05" db="EMBL/GenBank/DDBJ databases">
        <title>Large-scale comparative analyses of tick genomes elucidate their genetic diversity and vector capacities.</title>
        <authorList>
            <person name="Jia N."/>
            <person name="Wang J."/>
            <person name="Shi W."/>
            <person name="Du L."/>
            <person name="Sun Y."/>
            <person name="Zhan W."/>
            <person name="Jiang J."/>
            <person name="Wang Q."/>
            <person name="Zhang B."/>
            <person name="Ji P."/>
            <person name="Sakyi L.B."/>
            <person name="Cui X."/>
            <person name="Yuan T."/>
            <person name="Jiang B."/>
            <person name="Yang W."/>
            <person name="Lam T.T.-Y."/>
            <person name="Chang Q."/>
            <person name="Ding S."/>
            <person name="Wang X."/>
            <person name="Zhu J."/>
            <person name="Ruan X."/>
            <person name="Zhao L."/>
            <person name="Wei J."/>
            <person name="Que T."/>
            <person name="Du C."/>
            <person name="Cheng J."/>
            <person name="Dai P."/>
            <person name="Han X."/>
            <person name="Huang E."/>
            <person name="Gao Y."/>
            <person name="Liu J."/>
            <person name="Shao H."/>
            <person name="Ye R."/>
            <person name="Li L."/>
            <person name="Wei W."/>
            <person name="Wang X."/>
            <person name="Wang C."/>
            <person name="Yang T."/>
            <person name="Huo Q."/>
            <person name="Li W."/>
            <person name="Guo W."/>
            <person name="Chen H."/>
            <person name="Zhou L."/>
            <person name="Ni X."/>
            <person name="Tian J."/>
            <person name="Zhou Y."/>
            <person name="Sheng Y."/>
            <person name="Liu T."/>
            <person name="Pan Y."/>
            <person name="Xia L."/>
            <person name="Li J."/>
            <person name="Zhao F."/>
            <person name="Cao W."/>
        </authorList>
    </citation>
    <scope>NUCLEOTIDE SEQUENCE</scope>
    <source>
        <strain evidence="1">Hyas-2018</strain>
    </source>
</reference>
<dbReference type="Proteomes" id="UP000821845">
    <property type="component" value="Chromosome 5"/>
</dbReference>
<keyword evidence="2" id="KW-1185">Reference proteome</keyword>
<protein>
    <submittedName>
        <fullName evidence="1">Uncharacterized protein</fullName>
    </submittedName>
</protein>
<sequence>MALSTLKGRNSKFNADLLKDVDANGDLFEAWCRAGEREDAFCVVCCQTINCAFHGVTAVKRHSQSKKHLERTKQLRGPDGKLKRPAAVQAVLNFSAASTIASYNDRVTASEALFVLAVTLKGIPYSWGDTATPLYRAMFPDSKVAKDFSCSRKKVSYVVSDGLGPYFKSLVLKEVNRPSVFYSICIDETPLPEQRCQQMDIIMRYFSDAQKMVVVEHLQSFRLNKATANDLLRCVNEAIESVPSAGFFAFFSDGPNVMKSLKNKLIQQHGPLIDIGECSLHKVHNAFSRALDSFGSEVETVVNDVYYYFKHSAAQCGLLKEQQQVLGLPEAIFLRHVNCRWLSLVPAVDRLLEQIDALKSVLSANTPVRAGGNIAKRLRSSLNDKTLCAKALFVKNAGELLTRFLKLFQGTEPLLHILYDEMVMLLKKSWEGF</sequence>
<comment type="caution">
    <text evidence="1">The sequence shown here is derived from an EMBL/GenBank/DDBJ whole genome shotgun (WGS) entry which is preliminary data.</text>
</comment>